<protein>
    <submittedName>
        <fullName evidence="2">Type II secretion system protein</fullName>
    </submittedName>
</protein>
<dbReference type="RefSeq" id="WP_096829625.1">
    <property type="nucleotide sequence ID" value="NZ_NXIB02000054.1"/>
</dbReference>
<dbReference type="AlphaFoldDB" id="A0A2G4F0V8"/>
<feature type="transmembrane region" description="Helical" evidence="1">
    <location>
        <begin position="23"/>
        <end position="45"/>
    </location>
</feature>
<proteinExistence type="predicted"/>
<evidence type="ECO:0000313" key="3">
    <source>
        <dbReference type="Proteomes" id="UP000226442"/>
    </source>
</evidence>
<gene>
    <name evidence="2" type="ORF">CP500_010955</name>
</gene>
<dbReference type="EMBL" id="NXIB02000054">
    <property type="protein sequence ID" value="PHX55385.1"/>
    <property type="molecule type" value="Genomic_DNA"/>
</dbReference>
<evidence type="ECO:0000313" key="2">
    <source>
        <dbReference type="EMBL" id="PHX55385.1"/>
    </source>
</evidence>
<dbReference type="Proteomes" id="UP000226442">
    <property type="component" value="Unassembled WGS sequence"/>
</dbReference>
<accession>A0A2G4F0V8</accession>
<keyword evidence="3" id="KW-1185">Reference proteome</keyword>
<name>A0A2G4F0V8_9CYAN</name>
<sequence>MTKRQHQNLSHSRDGGYTIIESLVAMIVVSVLMIAIAPVMAYSVATRVQARRIELATQAARTYIDALRVGAIRPNDATSPVGFPAKDVATIPAAPTNSNGLYCFDLDETAGCAGSKEFFVQGAWRNPANTTTDPTTTGYDLTVRVYRADGFTGKLMTITEQSVANFPLGNPQAPLMVMQTQIPPTTQGGSSAYRSLCQGIRLNGVVDQTKCTQ</sequence>
<comment type="caution">
    <text evidence="2">The sequence shown here is derived from an EMBL/GenBank/DDBJ whole genome shotgun (WGS) entry which is preliminary data.</text>
</comment>
<reference evidence="2" key="1">
    <citation type="submission" date="2017-10" db="EMBL/GenBank/DDBJ databases">
        <title>Draft genome sequence of the planktic cyanobacteria Tychonema bourrellyi isolated from alpine lentic freshwater.</title>
        <authorList>
            <person name="Tett A."/>
            <person name="Armanini F."/>
            <person name="Asnicar F."/>
            <person name="Boscaini A."/>
            <person name="Pasolli E."/>
            <person name="Zolfo M."/>
            <person name="Donati C."/>
            <person name="Salmaso N."/>
            <person name="Segata N."/>
        </authorList>
    </citation>
    <scope>NUCLEOTIDE SEQUENCE</scope>
    <source>
        <strain evidence="2">FEM_GT703</strain>
    </source>
</reference>
<dbReference type="OrthoDB" id="468208at2"/>
<dbReference type="Pfam" id="PF07963">
    <property type="entry name" value="N_methyl"/>
    <property type="match status" value="1"/>
</dbReference>
<keyword evidence="1" id="KW-0812">Transmembrane</keyword>
<dbReference type="NCBIfam" id="TIGR02532">
    <property type="entry name" value="IV_pilin_GFxxxE"/>
    <property type="match status" value="1"/>
</dbReference>
<keyword evidence="1" id="KW-1133">Transmembrane helix</keyword>
<dbReference type="NCBIfam" id="NF038303">
    <property type="entry name" value="EPS_HpsB"/>
    <property type="match status" value="1"/>
</dbReference>
<keyword evidence="1" id="KW-0472">Membrane</keyword>
<evidence type="ECO:0000256" key="1">
    <source>
        <dbReference type="SAM" id="Phobius"/>
    </source>
</evidence>
<organism evidence="2 3">
    <name type="scientific">Tychonema bourrellyi FEM_GT703</name>
    <dbReference type="NCBI Taxonomy" id="2040638"/>
    <lineage>
        <taxon>Bacteria</taxon>
        <taxon>Bacillati</taxon>
        <taxon>Cyanobacteriota</taxon>
        <taxon>Cyanophyceae</taxon>
        <taxon>Oscillatoriophycideae</taxon>
        <taxon>Oscillatoriales</taxon>
        <taxon>Microcoleaceae</taxon>
        <taxon>Tychonema</taxon>
    </lineage>
</organism>
<dbReference type="InterPro" id="IPR012902">
    <property type="entry name" value="N_methyl_site"/>
</dbReference>